<accession>A0A1V0SD17</accession>
<sequence length="163" mass="18761">MTDFEKVVDFNLNFGVLSSSVLVPKPDIFNTDPNQVEFCMKLIREEMKELEQAVKEKDYIETVDALADILYVVHGMSARIGVSMDNAFNLVHENNMSKLCKTEEEAKESVEYYIRNKEKLGYDSPAYRKATDNIHWVVYNQSTKKVLKSINWKPVDLTSVCIP</sequence>
<organism evidence="1">
    <name type="scientific">Indivirus ILV1</name>
    <dbReference type="NCBI Taxonomy" id="1977633"/>
    <lineage>
        <taxon>Viruses</taxon>
        <taxon>Varidnaviria</taxon>
        <taxon>Bamfordvirae</taxon>
        <taxon>Nucleocytoviricota</taxon>
        <taxon>Megaviricetes</taxon>
        <taxon>Imitervirales</taxon>
        <taxon>Mimiviridae</taxon>
        <taxon>Klosneuvirinae</taxon>
        <taxon>Indivirus</taxon>
    </lineage>
</organism>
<dbReference type="Gene3D" id="1.10.3420.10">
    <property type="entry name" value="putative ntp pyrophosphohydrolase like domain"/>
    <property type="match status" value="1"/>
</dbReference>
<dbReference type="SUPFAM" id="SSF101386">
    <property type="entry name" value="all-alpha NTP pyrophosphatases"/>
    <property type="match status" value="1"/>
</dbReference>
<protein>
    <submittedName>
        <fullName evidence="1">Phosphoribosyl-ATP pyrophosphohydrolase</fullName>
    </submittedName>
</protein>
<reference evidence="1" key="1">
    <citation type="journal article" date="2017" name="Science">
        <title>Giant viruses with an expanded complement of translation system components.</title>
        <authorList>
            <person name="Schulz F."/>
            <person name="Yutin N."/>
            <person name="Ivanova N.N."/>
            <person name="Ortega D.R."/>
            <person name="Lee T.K."/>
            <person name="Vierheilig J."/>
            <person name="Daims H."/>
            <person name="Horn M."/>
            <person name="Wagner M."/>
            <person name="Jensen G.J."/>
            <person name="Kyrpides N.C."/>
            <person name="Koonin E.V."/>
            <person name="Woyke T."/>
        </authorList>
    </citation>
    <scope>NUCLEOTIDE SEQUENCE</scope>
    <source>
        <strain evidence="1">ILV1</strain>
    </source>
</reference>
<dbReference type="CDD" id="cd11530">
    <property type="entry name" value="NTP-PPase_DR2231_like"/>
    <property type="match status" value="1"/>
</dbReference>
<dbReference type="GO" id="GO:0016787">
    <property type="term" value="F:hydrolase activity"/>
    <property type="evidence" value="ECO:0007669"/>
    <property type="project" value="UniProtKB-KW"/>
</dbReference>
<proteinExistence type="predicted"/>
<evidence type="ECO:0000313" key="1">
    <source>
        <dbReference type="EMBL" id="ARF09581.1"/>
    </source>
</evidence>
<dbReference type="InterPro" id="IPR033653">
    <property type="entry name" value="NTP-PPase_DR2231-like"/>
</dbReference>
<keyword evidence="1" id="KW-0378">Hydrolase</keyword>
<dbReference type="EMBL" id="KY684085">
    <property type="protein sequence ID" value="ARF09581.1"/>
    <property type="molecule type" value="Genomic_DNA"/>
</dbReference>
<name>A0A1V0SD17_9VIRU</name>
<dbReference type="InterPro" id="IPR021130">
    <property type="entry name" value="PRib-ATP_PPHydrolase-like"/>
</dbReference>
<dbReference type="Pfam" id="PF01503">
    <property type="entry name" value="PRA-PH"/>
    <property type="match status" value="1"/>
</dbReference>
<gene>
    <name evidence="1" type="ORF">Indivirus_1_204</name>
</gene>
<dbReference type="InterPro" id="IPR023292">
    <property type="entry name" value="NTP_PyroPHydrolase-like_dom_sf"/>
</dbReference>